<accession>A0ABX4YD05</accession>
<reference evidence="1" key="1">
    <citation type="submission" date="2018-01" db="EMBL/GenBank/DDBJ databases">
        <title>Genomic characterization of Leptospira inadai serogroup Lyme isolated from captured rat in Brazil and comparative analysis with human reference strain.</title>
        <authorList>
            <person name="Moreno L.Z."/>
            <person name="Loureiro A.P."/>
            <person name="Miraglia F."/>
            <person name="Kremer F.S."/>
            <person name="Eslabao M.R."/>
            <person name="Dellagostin O.A."/>
            <person name="Lilenbaum W."/>
            <person name="Moreno A.M."/>
        </authorList>
    </citation>
    <scope>NUCLEOTIDE SEQUENCE [LARGE SCALE GENOMIC DNA]</scope>
    <source>
        <strain evidence="1">M34/99</strain>
    </source>
</reference>
<gene>
    <name evidence="1" type="ORF">BES34_020610</name>
</gene>
<sequence>MRSKINLLKSLISIDETFANETRVKILDSIGTYFEPSQKGPSFILVDITISVDHMFSLIKI</sequence>
<dbReference type="EMBL" id="MCRM02000038">
    <property type="protein sequence ID" value="PNV71904.1"/>
    <property type="molecule type" value="Genomic_DNA"/>
</dbReference>
<proteinExistence type="predicted"/>
<organism evidence="1 2">
    <name type="scientific">Leptospira inadai serovar Lyme</name>
    <dbReference type="NCBI Taxonomy" id="293084"/>
    <lineage>
        <taxon>Bacteria</taxon>
        <taxon>Pseudomonadati</taxon>
        <taxon>Spirochaetota</taxon>
        <taxon>Spirochaetia</taxon>
        <taxon>Leptospirales</taxon>
        <taxon>Leptospiraceae</taxon>
        <taxon>Leptospira</taxon>
    </lineage>
</organism>
<evidence type="ECO:0000313" key="1">
    <source>
        <dbReference type="EMBL" id="PNV71904.1"/>
    </source>
</evidence>
<dbReference type="Proteomes" id="UP000094669">
    <property type="component" value="Unassembled WGS sequence"/>
</dbReference>
<comment type="caution">
    <text evidence="1">The sequence shown here is derived from an EMBL/GenBank/DDBJ whole genome shotgun (WGS) entry which is preliminary data.</text>
</comment>
<evidence type="ECO:0000313" key="2">
    <source>
        <dbReference type="Proteomes" id="UP000094669"/>
    </source>
</evidence>
<keyword evidence="2" id="KW-1185">Reference proteome</keyword>
<name>A0ABX4YD05_9LEPT</name>
<protein>
    <submittedName>
        <fullName evidence="1">Uncharacterized protein</fullName>
    </submittedName>
</protein>